<evidence type="ECO:0000256" key="1">
    <source>
        <dbReference type="SAM" id="MobiDB-lite"/>
    </source>
</evidence>
<organism evidence="3 4">
    <name type="scientific">Nonomuraea fuscirosea</name>
    <dbReference type="NCBI Taxonomy" id="1291556"/>
    <lineage>
        <taxon>Bacteria</taxon>
        <taxon>Bacillati</taxon>
        <taxon>Actinomycetota</taxon>
        <taxon>Actinomycetes</taxon>
        <taxon>Streptosporangiales</taxon>
        <taxon>Streptosporangiaceae</taxon>
        <taxon>Nonomuraea</taxon>
    </lineage>
</organism>
<sequence length="79" mass="8101">MSVYLPEQGRTFRGTVALLAVGGVALVALGLSGGFGESDPAAPAPTISATTPTGSSTPPPITCEADQCWWTELGKPERR</sequence>
<dbReference type="AlphaFoldDB" id="A0A2T0LZQ2"/>
<dbReference type="Proteomes" id="UP000238312">
    <property type="component" value="Unassembled WGS sequence"/>
</dbReference>
<dbReference type="EMBL" id="PVNG01000038">
    <property type="protein sequence ID" value="PRX49704.1"/>
    <property type="molecule type" value="Genomic_DNA"/>
</dbReference>
<feature type="transmembrane region" description="Helical" evidence="2">
    <location>
        <begin position="12"/>
        <end position="31"/>
    </location>
</feature>
<keyword evidence="4" id="KW-1185">Reference proteome</keyword>
<feature type="compositionally biased region" description="Low complexity" evidence="1">
    <location>
        <begin position="40"/>
        <end position="56"/>
    </location>
</feature>
<keyword evidence="2" id="KW-1133">Transmembrane helix</keyword>
<keyword evidence="2" id="KW-0812">Transmembrane</keyword>
<gene>
    <name evidence="3" type="ORF">B0I32_1389</name>
</gene>
<keyword evidence="2" id="KW-0472">Membrane</keyword>
<protein>
    <submittedName>
        <fullName evidence="3">Uncharacterized protein</fullName>
    </submittedName>
</protein>
<name>A0A2T0LZQ2_9ACTN</name>
<evidence type="ECO:0000313" key="3">
    <source>
        <dbReference type="EMBL" id="PRX49704.1"/>
    </source>
</evidence>
<evidence type="ECO:0000256" key="2">
    <source>
        <dbReference type="SAM" id="Phobius"/>
    </source>
</evidence>
<proteinExistence type="predicted"/>
<comment type="caution">
    <text evidence="3">The sequence shown here is derived from an EMBL/GenBank/DDBJ whole genome shotgun (WGS) entry which is preliminary data.</text>
</comment>
<dbReference type="RefSeq" id="WP_106252644.1">
    <property type="nucleotide sequence ID" value="NZ_PVNG01000038.1"/>
</dbReference>
<evidence type="ECO:0000313" key="4">
    <source>
        <dbReference type="Proteomes" id="UP000238312"/>
    </source>
</evidence>
<accession>A0A2T0LZQ2</accession>
<reference evidence="3 4" key="1">
    <citation type="submission" date="2018-03" db="EMBL/GenBank/DDBJ databases">
        <title>Genomic Encyclopedia of Type Strains, Phase III (KMG-III): the genomes of soil and plant-associated and newly described type strains.</title>
        <authorList>
            <person name="Whitman W."/>
        </authorList>
    </citation>
    <scope>NUCLEOTIDE SEQUENCE [LARGE SCALE GENOMIC DNA]</scope>
    <source>
        <strain evidence="3 4">CGMCC 4.7104</strain>
    </source>
</reference>
<feature type="region of interest" description="Disordered" evidence="1">
    <location>
        <begin position="38"/>
        <end position="79"/>
    </location>
</feature>